<dbReference type="Pfam" id="PF00782">
    <property type="entry name" value="DSPc"/>
    <property type="match status" value="1"/>
</dbReference>
<dbReference type="Proteomes" id="UP000193411">
    <property type="component" value="Unassembled WGS sequence"/>
</dbReference>
<keyword evidence="4" id="KW-1185">Reference proteome</keyword>
<sequence length="116" mass="13427">YITQHKITHVLNVTHHQHMSSFNHVEYLRIAIDDAPKVNIAEFFDVATAFIDSARKRPDGRILVHCYAGVSRSVSMVLAYLIRFHECTLLQAFDVVYRNRPVAQPNEGFARKLQKY</sequence>
<organism evidence="3 4">
    <name type="scientific">Catenaria anguillulae PL171</name>
    <dbReference type="NCBI Taxonomy" id="765915"/>
    <lineage>
        <taxon>Eukaryota</taxon>
        <taxon>Fungi</taxon>
        <taxon>Fungi incertae sedis</taxon>
        <taxon>Blastocladiomycota</taxon>
        <taxon>Blastocladiomycetes</taxon>
        <taxon>Blastocladiales</taxon>
        <taxon>Catenariaceae</taxon>
        <taxon>Catenaria</taxon>
    </lineage>
</organism>
<dbReference type="PRINTS" id="PR01908">
    <property type="entry name" value="ADSPHPHTASE"/>
</dbReference>
<evidence type="ECO:0000259" key="2">
    <source>
        <dbReference type="PROSITE" id="PS50056"/>
    </source>
</evidence>
<dbReference type="STRING" id="765915.A0A1Y2HAI6"/>
<dbReference type="SMART" id="SM00195">
    <property type="entry name" value="DSPc"/>
    <property type="match status" value="1"/>
</dbReference>
<reference evidence="3 4" key="1">
    <citation type="submission" date="2016-07" db="EMBL/GenBank/DDBJ databases">
        <title>Pervasive Adenine N6-methylation of Active Genes in Fungi.</title>
        <authorList>
            <consortium name="DOE Joint Genome Institute"/>
            <person name="Mondo S.J."/>
            <person name="Dannebaum R.O."/>
            <person name="Kuo R.C."/>
            <person name="Labutti K."/>
            <person name="Haridas S."/>
            <person name="Kuo A."/>
            <person name="Salamov A."/>
            <person name="Ahrendt S.R."/>
            <person name="Lipzen A."/>
            <person name="Sullivan W."/>
            <person name="Andreopoulos W.B."/>
            <person name="Clum A."/>
            <person name="Lindquist E."/>
            <person name="Daum C."/>
            <person name="Ramamoorthy G.K."/>
            <person name="Gryganskyi A."/>
            <person name="Culley D."/>
            <person name="Magnuson J.K."/>
            <person name="James T.Y."/>
            <person name="O'Malley M.A."/>
            <person name="Stajich J.E."/>
            <person name="Spatafora J.W."/>
            <person name="Visel A."/>
            <person name="Grigoriev I.V."/>
        </authorList>
    </citation>
    <scope>NUCLEOTIDE SEQUENCE [LARGE SCALE GENOMIC DNA]</scope>
    <source>
        <strain evidence="3 4">PL171</strain>
    </source>
</reference>
<feature type="non-terminal residue" evidence="3">
    <location>
        <position position="1"/>
    </location>
</feature>
<evidence type="ECO:0000313" key="4">
    <source>
        <dbReference type="Proteomes" id="UP000193411"/>
    </source>
</evidence>
<dbReference type="GO" id="GO:0005737">
    <property type="term" value="C:cytoplasm"/>
    <property type="evidence" value="ECO:0007669"/>
    <property type="project" value="TreeGrafter"/>
</dbReference>
<evidence type="ECO:0000259" key="1">
    <source>
        <dbReference type="PROSITE" id="PS50054"/>
    </source>
</evidence>
<feature type="domain" description="Tyrosine-protein phosphatase" evidence="1">
    <location>
        <begin position="1"/>
        <end position="116"/>
    </location>
</feature>
<feature type="non-terminal residue" evidence="3">
    <location>
        <position position="116"/>
    </location>
</feature>
<dbReference type="PROSITE" id="PS50056">
    <property type="entry name" value="TYR_PHOSPHATASE_2"/>
    <property type="match status" value="1"/>
</dbReference>
<dbReference type="EMBL" id="MCFL01000107">
    <property type="protein sequence ID" value="ORZ30042.1"/>
    <property type="molecule type" value="Genomic_DNA"/>
</dbReference>
<accession>A0A1Y2HAI6</accession>
<dbReference type="AlphaFoldDB" id="A0A1Y2HAI6"/>
<dbReference type="InterPro" id="IPR000340">
    <property type="entry name" value="Dual-sp_phosphatase_cat-dom"/>
</dbReference>
<name>A0A1Y2HAI6_9FUNG</name>
<gene>
    <name evidence="3" type="ORF">BCR44DRAFT_98311</name>
</gene>
<dbReference type="Gene3D" id="3.90.190.10">
    <property type="entry name" value="Protein tyrosine phosphatase superfamily"/>
    <property type="match status" value="1"/>
</dbReference>
<dbReference type="InterPro" id="IPR000387">
    <property type="entry name" value="Tyr_Pase_dom"/>
</dbReference>
<dbReference type="PANTHER" id="PTHR46377:SF1">
    <property type="entry name" value="DUAL SPECIFICITY PROTEIN PHOSPHATASE 19"/>
    <property type="match status" value="1"/>
</dbReference>
<dbReference type="PANTHER" id="PTHR46377">
    <property type="entry name" value="DUAL SPECIFICITY PROTEIN PHOSPHATASE 19"/>
    <property type="match status" value="1"/>
</dbReference>
<dbReference type="CDD" id="cd14498">
    <property type="entry name" value="DSP"/>
    <property type="match status" value="1"/>
</dbReference>
<proteinExistence type="predicted"/>
<dbReference type="SUPFAM" id="SSF52799">
    <property type="entry name" value="(Phosphotyrosine protein) phosphatases II"/>
    <property type="match status" value="1"/>
</dbReference>
<dbReference type="InterPro" id="IPR020422">
    <property type="entry name" value="TYR_PHOSPHATASE_DUAL_dom"/>
</dbReference>
<feature type="domain" description="Tyrosine specific protein phosphatases" evidence="2">
    <location>
        <begin position="41"/>
        <end position="101"/>
    </location>
</feature>
<evidence type="ECO:0000313" key="3">
    <source>
        <dbReference type="EMBL" id="ORZ30042.1"/>
    </source>
</evidence>
<dbReference type="PROSITE" id="PS50054">
    <property type="entry name" value="TYR_PHOSPHATASE_DUAL"/>
    <property type="match status" value="1"/>
</dbReference>
<protein>
    <submittedName>
        <fullName evidence="3">Protein-tyrosine phosphatase-like protein</fullName>
    </submittedName>
</protein>
<dbReference type="GO" id="GO:0008579">
    <property type="term" value="F:JUN kinase phosphatase activity"/>
    <property type="evidence" value="ECO:0007669"/>
    <property type="project" value="TreeGrafter"/>
</dbReference>
<dbReference type="OrthoDB" id="2017893at2759"/>
<dbReference type="InterPro" id="IPR029021">
    <property type="entry name" value="Prot-tyrosine_phosphatase-like"/>
</dbReference>
<comment type="caution">
    <text evidence="3">The sequence shown here is derived from an EMBL/GenBank/DDBJ whole genome shotgun (WGS) entry which is preliminary data.</text>
</comment>